<feature type="transmembrane region" description="Helical" evidence="11">
    <location>
        <begin position="967"/>
        <end position="989"/>
    </location>
</feature>
<feature type="transmembrane region" description="Helical" evidence="11">
    <location>
        <begin position="93"/>
        <end position="114"/>
    </location>
</feature>
<keyword evidence="3" id="KW-0813">Transport</keyword>
<gene>
    <name evidence="14" type="ORF">CONCODRAFT_77784</name>
</gene>
<evidence type="ECO:0000313" key="15">
    <source>
        <dbReference type="Proteomes" id="UP000070444"/>
    </source>
</evidence>
<dbReference type="Proteomes" id="UP000070444">
    <property type="component" value="Unassembled WGS sequence"/>
</dbReference>
<dbReference type="InterPro" id="IPR039421">
    <property type="entry name" value="Type_1_exporter"/>
</dbReference>
<evidence type="ECO:0000256" key="9">
    <source>
        <dbReference type="ARBA" id="ARBA00023136"/>
    </source>
</evidence>
<dbReference type="CDD" id="cd18578">
    <property type="entry name" value="ABC_6TM_Pgp_ABCB1_D2_like"/>
    <property type="match status" value="1"/>
</dbReference>
<organism evidence="14 15">
    <name type="scientific">Conidiobolus coronatus (strain ATCC 28846 / CBS 209.66 / NRRL 28638)</name>
    <name type="common">Delacroixia coronata</name>
    <dbReference type="NCBI Taxonomy" id="796925"/>
    <lineage>
        <taxon>Eukaryota</taxon>
        <taxon>Fungi</taxon>
        <taxon>Fungi incertae sedis</taxon>
        <taxon>Zoopagomycota</taxon>
        <taxon>Entomophthoromycotina</taxon>
        <taxon>Entomophthoromycetes</taxon>
        <taxon>Entomophthorales</taxon>
        <taxon>Ancylistaceae</taxon>
        <taxon>Conidiobolus</taxon>
    </lineage>
</organism>
<comment type="similarity">
    <text evidence="2">Belongs to the ABC transporter superfamily. ABCB family. Multidrug resistance exporter (TC 3.A.1.201) subfamily.</text>
</comment>
<dbReference type="InterPro" id="IPR011527">
    <property type="entry name" value="ABC1_TM_dom"/>
</dbReference>
<keyword evidence="15" id="KW-1185">Reference proteome</keyword>
<feature type="region of interest" description="Disordered" evidence="10">
    <location>
        <begin position="1"/>
        <end position="20"/>
    </location>
</feature>
<evidence type="ECO:0000313" key="14">
    <source>
        <dbReference type="EMBL" id="KXN72414.1"/>
    </source>
</evidence>
<dbReference type="SMART" id="SM00382">
    <property type="entry name" value="AAA"/>
    <property type="match status" value="2"/>
</dbReference>
<dbReference type="InterPro" id="IPR003439">
    <property type="entry name" value="ABC_transporter-like_ATP-bd"/>
</dbReference>
<dbReference type="Gene3D" id="3.40.50.300">
    <property type="entry name" value="P-loop containing nucleotide triphosphate hydrolases"/>
    <property type="match status" value="2"/>
</dbReference>
<dbReference type="GO" id="GO:0090374">
    <property type="term" value="P:oligopeptide export from mitochondrion"/>
    <property type="evidence" value="ECO:0007669"/>
    <property type="project" value="TreeGrafter"/>
</dbReference>
<dbReference type="AlphaFoldDB" id="A0A137PBN2"/>
<dbReference type="FunFam" id="3.40.50.300:FF:000205">
    <property type="entry name" value="ABC transporter B family member 4"/>
    <property type="match status" value="1"/>
</dbReference>
<keyword evidence="6" id="KW-0547">Nucleotide-binding</keyword>
<feature type="transmembrane region" description="Helical" evidence="11">
    <location>
        <begin position="823"/>
        <end position="847"/>
    </location>
</feature>
<evidence type="ECO:0000259" key="12">
    <source>
        <dbReference type="PROSITE" id="PS50893"/>
    </source>
</evidence>
<keyword evidence="9 11" id="KW-0472">Membrane</keyword>
<dbReference type="FunFam" id="3.40.50.300:FF:001370">
    <property type="entry name" value="p-GlycoProtein related"/>
    <property type="match status" value="1"/>
</dbReference>
<evidence type="ECO:0000256" key="5">
    <source>
        <dbReference type="ARBA" id="ARBA00022737"/>
    </source>
</evidence>
<dbReference type="InterPro" id="IPR003593">
    <property type="entry name" value="AAA+_ATPase"/>
</dbReference>
<dbReference type="PROSITE" id="PS50893">
    <property type="entry name" value="ABC_TRANSPORTER_2"/>
    <property type="match status" value="2"/>
</dbReference>
<dbReference type="SUPFAM" id="SSF52540">
    <property type="entry name" value="P-loop containing nucleoside triphosphate hydrolases"/>
    <property type="match status" value="2"/>
</dbReference>
<evidence type="ECO:0000259" key="13">
    <source>
        <dbReference type="PROSITE" id="PS50929"/>
    </source>
</evidence>
<feature type="domain" description="ABC transmembrane type-1" evidence="13">
    <location>
        <begin position="709"/>
        <end position="996"/>
    </location>
</feature>
<feature type="transmembrane region" description="Helical" evidence="11">
    <location>
        <begin position="931"/>
        <end position="955"/>
    </location>
</feature>
<accession>A0A137PBN2</accession>
<dbReference type="PANTHER" id="PTHR43394">
    <property type="entry name" value="ATP-DEPENDENT PERMEASE MDL1, MITOCHONDRIAL"/>
    <property type="match status" value="1"/>
</dbReference>
<sequence length="1279" mass="139670">MANEKTSKDTKGKDAGKTEDKPSVSWLKLYTYATVLDWFALFIGAICAAASGAALPLLAVIMGDVVTTLALFVQHKSTSEDLMDAISSSALYFIYLAIGVFLTTYIFMALYKGVGEKLTYIMRHSYLVGVLRQEMAWSDAYGAGQVATSITTNCDLVQDGISEKVALIVHDLATFISGFIIAFVKNWKLTLVTMCIVPIIVVIVALLNKFMVRYSTASLDEYANAGTLAEESISSIRTLIAFNQKNKILKRYQEILKKAEAYGLKKSISLGIALAGIFSTIYLGYSLAFWFGGRLISWGEADSGKIVNVFMAILIGTFCLANVAPNFQAILLARGAAYKLFEAIDRVPVIDSSSDAGLKPSGVTGDIEFRNINFRYPTRMDVPIFDDYSLKVDAGTTVALVGMSGSGKSTTIQLLERFYDPIKGQVLLDGIDTKELNLKWLRRQLGLVSQEPVLFSGTIFTNVAAGLIGTPLEFADIEKQKEAIIEACKMANAHDFIAALPKQYDTDVGERGFLLSGGQKQRVAIARAIVKDPKILLLDEATSALDSKSEHIVQDALDRAAKGRTTIVIAHRLATIKNADKIVVMDRGTIVEMGNHHELMQLEGGVYRKLVDIQNVKQAQIGQVSEKDQFQAEDIDGDDLEMRDAVVEGDNGEISIVKIPTKRSIASARLTRTKSVHVNPTAEEYKNLSITYLARRVFSLNKTEWKQLIFGIIGACGQGCIFPCFAIIFSGMLQAFNQPDPAQRTSDINYWACMFIVIAVCMGIGNFLQTAGFGCSAEILTARLRYMSFESMLKQEIGWFDKDENSTGVLTSRLSKEAQDIQGLSGITLGTILQTTVNLGLSCIVSLAYGWKLALVVIACIPIIMTAGYINVVVIHKNNAENQSSYAKSAEMACEATNALRTVAALTKEKAVTDEYARQLLPPLRAGYKNAYFSTIAFAAAQSINFLVNALAFWYGGKLVSTREYDMQQMFTVFMAVVVGASNASRVFAFSPDMSKAKESAEKLFASLERKPLIDSEESAPGKRVNNIEGHIAFEKVHFNYPTRPHAKVLRGLNLEIKPGQYVALVGPSGCGKSTTIGLVERFYDILSGSVKIDGVDVREYNLPSLRDHIALVGQEPNLYDMTIRENILFGSKSFDNPPTQAQVEQAAKDANIHDFIMSLPQGYDTGLGGKGASLSGGQKQRIAIARALVRNPKILLLDEASSALDAESEAVVQAALDSAAKGRTTISIAHRLSTIQKADRIYVFQDGVILEEGTHDELMNASGLYAEMASQQVLDKNK</sequence>
<dbReference type="EMBL" id="KQ964453">
    <property type="protein sequence ID" value="KXN72414.1"/>
    <property type="molecule type" value="Genomic_DNA"/>
</dbReference>
<feature type="domain" description="ABC transporter" evidence="12">
    <location>
        <begin position="367"/>
        <end position="612"/>
    </location>
</feature>
<evidence type="ECO:0000256" key="6">
    <source>
        <dbReference type="ARBA" id="ARBA00022741"/>
    </source>
</evidence>
<evidence type="ECO:0000256" key="8">
    <source>
        <dbReference type="ARBA" id="ARBA00022989"/>
    </source>
</evidence>
<feature type="transmembrane region" description="Helical" evidence="11">
    <location>
        <begin position="748"/>
        <end position="768"/>
    </location>
</feature>
<keyword evidence="8 11" id="KW-1133">Transmembrane helix</keyword>
<evidence type="ECO:0000256" key="11">
    <source>
        <dbReference type="SAM" id="Phobius"/>
    </source>
</evidence>
<dbReference type="Pfam" id="PF00005">
    <property type="entry name" value="ABC_tran"/>
    <property type="match status" value="2"/>
</dbReference>
<dbReference type="GO" id="GO:0005524">
    <property type="term" value="F:ATP binding"/>
    <property type="evidence" value="ECO:0007669"/>
    <property type="project" value="UniProtKB-KW"/>
</dbReference>
<dbReference type="Pfam" id="PF00664">
    <property type="entry name" value="ABC_membrane"/>
    <property type="match status" value="2"/>
</dbReference>
<dbReference type="PROSITE" id="PS50929">
    <property type="entry name" value="ABC_TM1F"/>
    <property type="match status" value="2"/>
</dbReference>
<evidence type="ECO:0000256" key="10">
    <source>
        <dbReference type="SAM" id="MobiDB-lite"/>
    </source>
</evidence>
<feature type="transmembrane region" description="Helical" evidence="11">
    <location>
        <begin position="268"/>
        <end position="291"/>
    </location>
</feature>
<dbReference type="InterPro" id="IPR027417">
    <property type="entry name" value="P-loop_NTPase"/>
</dbReference>
<dbReference type="OMA" id="IGMAAPY"/>
<dbReference type="InterPro" id="IPR017871">
    <property type="entry name" value="ABC_transporter-like_CS"/>
</dbReference>
<dbReference type="GO" id="GO:0009636">
    <property type="term" value="P:response to toxic substance"/>
    <property type="evidence" value="ECO:0007669"/>
    <property type="project" value="UniProtKB-ARBA"/>
</dbReference>
<keyword evidence="7" id="KW-0067">ATP-binding</keyword>
<feature type="transmembrane region" description="Helical" evidence="11">
    <location>
        <begin position="306"/>
        <end position="324"/>
    </location>
</feature>
<name>A0A137PBN2_CONC2</name>
<feature type="transmembrane region" description="Helical" evidence="11">
    <location>
        <begin position="189"/>
        <end position="207"/>
    </location>
</feature>
<dbReference type="GO" id="GO:0015421">
    <property type="term" value="F:ABC-type oligopeptide transporter activity"/>
    <property type="evidence" value="ECO:0007669"/>
    <property type="project" value="TreeGrafter"/>
</dbReference>
<evidence type="ECO:0000256" key="7">
    <source>
        <dbReference type="ARBA" id="ARBA00022840"/>
    </source>
</evidence>
<dbReference type="GO" id="GO:0005743">
    <property type="term" value="C:mitochondrial inner membrane"/>
    <property type="evidence" value="ECO:0007669"/>
    <property type="project" value="TreeGrafter"/>
</dbReference>
<dbReference type="PANTHER" id="PTHR43394:SF1">
    <property type="entry name" value="ATP-BINDING CASSETTE SUB-FAMILY B MEMBER 10, MITOCHONDRIAL"/>
    <property type="match status" value="1"/>
</dbReference>
<dbReference type="STRING" id="796925.A0A137PBN2"/>
<dbReference type="OrthoDB" id="6500128at2759"/>
<protein>
    <submittedName>
        <fullName evidence="14">p-loop containing nucleoside triphosphate hydrolase protein</fullName>
    </submittedName>
</protein>
<dbReference type="CDD" id="cd18577">
    <property type="entry name" value="ABC_6TM_Pgp_ABCB1_D1_like"/>
    <property type="match status" value="1"/>
</dbReference>
<keyword evidence="14" id="KW-0378">Hydrolase</keyword>
<evidence type="ECO:0000256" key="4">
    <source>
        <dbReference type="ARBA" id="ARBA00022692"/>
    </source>
</evidence>
<proteinExistence type="inferred from homology"/>
<dbReference type="Gene3D" id="1.20.1560.10">
    <property type="entry name" value="ABC transporter type 1, transmembrane domain"/>
    <property type="match status" value="1"/>
</dbReference>
<dbReference type="PROSITE" id="PS00211">
    <property type="entry name" value="ABC_TRANSPORTER_1"/>
    <property type="match status" value="2"/>
</dbReference>
<evidence type="ECO:0000256" key="3">
    <source>
        <dbReference type="ARBA" id="ARBA00022448"/>
    </source>
</evidence>
<evidence type="ECO:0000256" key="2">
    <source>
        <dbReference type="ARBA" id="ARBA00007577"/>
    </source>
</evidence>
<evidence type="ECO:0000256" key="1">
    <source>
        <dbReference type="ARBA" id="ARBA00004141"/>
    </source>
</evidence>
<dbReference type="FunFam" id="1.20.1560.10:FF:000009">
    <property type="entry name" value="ABC transporter B family member 1"/>
    <property type="match status" value="1"/>
</dbReference>
<feature type="domain" description="ABC transmembrane type-1" evidence="13">
    <location>
        <begin position="42"/>
        <end position="332"/>
    </location>
</feature>
<keyword evidence="5" id="KW-0677">Repeat</keyword>
<comment type="subcellular location">
    <subcellularLocation>
        <location evidence="1">Membrane</location>
        <topology evidence="1">Multi-pass membrane protein</topology>
    </subcellularLocation>
</comment>
<dbReference type="GO" id="GO:0016887">
    <property type="term" value="F:ATP hydrolysis activity"/>
    <property type="evidence" value="ECO:0007669"/>
    <property type="project" value="InterPro"/>
</dbReference>
<dbReference type="InterPro" id="IPR036640">
    <property type="entry name" value="ABC1_TM_sf"/>
</dbReference>
<feature type="domain" description="ABC transporter" evidence="12">
    <location>
        <begin position="1032"/>
        <end position="1272"/>
    </location>
</feature>
<reference evidence="14 15" key="1">
    <citation type="journal article" date="2015" name="Genome Biol. Evol.">
        <title>Phylogenomic analyses indicate that early fungi evolved digesting cell walls of algal ancestors of land plants.</title>
        <authorList>
            <person name="Chang Y."/>
            <person name="Wang S."/>
            <person name="Sekimoto S."/>
            <person name="Aerts A.L."/>
            <person name="Choi C."/>
            <person name="Clum A."/>
            <person name="LaButti K.M."/>
            <person name="Lindquist E.A."/>
            <person name="Yee Ngan C."/>
            <person name="Ohm R.A."/>
            <person name="Salamov A.A."/>
            <person name="Grigoriev I.V."/>
            <person name="Spatafora J.W."/>
            <person name="Berbee M.L."/>
        </authorList>
    </citation>
    <scope>NUCLEOTIDE SEQUENCE [LARGE SCALE GENOMIC DNA]</scope>
    <source>
        <strain evidence="14 15">NRRL 28638</strain>
    </source>
</reference>
<dbReference type="SUPFAM" id="SSF90123">
    <property type="entry name" value="ABC transporter transmembrane region"/>
    <property type="match status" value="2"/>
</dbReference>
<keyword evidence="4 11" id="KW-0812">Transmembrane</keyword>
<feature type="transmembrane region" description="Helical" evidence="11">
    <location>
        <begin position="853"/>
        <end position="875"/>
    </location>
</feature>
<feature type="transmembrane region" description="Helical" evidence="11">
    <location>
        <begin position="165"/>
        <end position="183"/>
    </location>
</feature>
<dbReference type="CDD" id="cd03249">
    <property type="entry name" value="ABC_MTABC3_MDL1_MDL2"/>
    <property type="match status" value="2"/>
</dbReference>
<feature type="transmembrane region" description="Helical" evidence="11">
    <location>
        <begin position="708"/>
        <end position="736"/>
    </location>
</feature>